<dbReference type="RefSeq" id="XP_049126181.1">
    <property type="nucleotide sequence ID" value="XM_049270224.1"/>
</dbReference>
<dbReference type="GeneID" id="73324814"/>
<gene>
    <name evidence="1" type="ORF">ColSpa_04012</name>
</gene>
<evidence type="ECO:0000313" key="2">
    <source>
        <dbReference type="Proteomes" id="UP001055115"/>
    </source>
</evidence>
<comment type="caution">
    <text evidence="1">The sequence shown here is derived from an EMBL/GenBank/DDBJ whole genome shotgun (WGS) entry which is preliminary data.</text>
</comment>
<name>A0AA37L8L0_9PEZI</name>
<dbReference type="Proteomes" id="UP001055115">
    <property type="component" value="Unassembled WGS sequence"/>
</dbReference>
<dbReference type="AlphaFoldDB" id="A0AA37L8L0"/>
<protein>
    <submittedName>
        <fullName evidence="1">Uncharacterized protein</fullName>
    </submittedName>
</protein>
<reference evidence="1 2" key="1">
    <citation type="submission" date="2022-03" db="EMBL/GenBank/DDBJ databases">
        <title>Genome data of Colletotrichum spp.</title>
        <authorList>
            <person name="Utami Y.D."/>
            <person name="Hiruma K."/>
        </authorList>
    </citation>
    <scope>NUCLEOTIDE SEQUENCE [LARGE SCALE GENOMIC DNA]</scope>
    <source>
        <strain evidence="1 2">MAFF 239500</strain>
    </source>
</reference>
<sequence length="75" mass="8157">MATNKLMPPFVLTPSQGVNMSQTSAAGFVSRLASGNSRLWSTWDGTKPTFYFPPITISRYLADDQAFLVTGGQKV</sequence>
<accession>A0AA37L8L0</accession>
<dbReference type="EMBL" id="BQXU01000008">
    <property type="protein sequence ID" value="GKT43831.1"/>
    <property type="molecule type" value="Genomic_DNA"/>
</dbReference>
<organism evidence="1 2">
    <name type="scientific">Colletotrichum spaethianum</name>
    <dbReference type="NCBI Taxonomy" id="700344"/>
    <lineage>
        <taxon>Eukaryota</taxon>
        <taxon>Fungi</taxon>
        <taxon>Dikarya</taxon>
        <taxon>Ascomycota</taxon>
        <taxon>Pezizomycotina</taxon>
        <taxon>Sordariomycetes</taxon>
        <taxon>Hypocreomycetidae</taxon>
        <taxon>Glomerellales</taxon>
        <taxon>Glomerellaceae</taxon>
        <taxon>Colletotrichum</taxon>
        <taxon>Colletotrichum spaethianum species complex</taxon>
    </lineage>
</organism>
<keyword evidence="2" id="KW-1185">Reference proteome</keyword>
<evidence type="ECO:0000313" key="1">
    <source>
        <dbReference type="EMBL" id="GKT43831.1"/>
    </source>
</evidence>
<proteinExistence type="predicted"/>